<dbReference type="AlphaFoldDB" id="A0A1A8AI69"/>
<reference evidence="1" key="1">
    <citation type="submission" date="2016-05" db="EMBL/GenBank/DDBJ databases">
        <authorList>
            <person name="Lavstsen T."/>
            <person name="Jespersen J.S."/>
        </authorList>
    </citation>
    <scope>NUCLEOTIDE SEQUENCE</scope>
    <source>
        <tissue evidence="1">Brain</tissue>
    </source>
</reference>
<protein>
    <submittedName>
        <fullName evidence="1">Uncharacterized protein</fullName>
    </submittedName>
</protein>
<reference evidence="1" key="2">
    <citation type="submission" date="2016-06" db="EMBL/GenBank/DDBJ databases">
        <title>The genome of a short-lived fish provides insights into sex chromosome evolution and the genetic control of aging.</title>
        <authorList>
            <person name="Reichwald K."/>
            <person name="Felder M."/>
            <person name="Petzold A."/>
            <person name="Koch P."/>
            <person name="Groth M."/>
            <person name="Platzer M."/>
        </authorList>
    </citation>
    <scope>NUCLEOTIDE SEQUENCE</scope>
    <source>
        <tissue evidence="1">Brain</tissue>
    </source>
</reference>
<gene>
    <name evidence="1" type="primary">Nfu_g_1_025921</name>
</gene>
<dbReference type="EMBL" id="HADY01015676">
    <property type="protein sequence ID" value="SBP54161.1"/>
    <property type="molecule type" value="Transcribed_RNA"/>
</dbReference>
<sequence length="40" mass="4376">MDSGFMSANERLLCGQYVGENGPFCTLHMIIHAGEKPFAC</sequence>
<name>A0A1A8AI69_NOTFU</name>
<accession>A0A1A8AI69</accession>
<proteinExistence type="predicted"/>
<evidence type="ECO:0000313" key="1">
    <source>
        <dbReference type="EMBL" id="SBP54161.1"/>
    </source>
</evidence>
<feature type="non-terminal residue" evidence="1">
    <location>
        <position position="40"/>
    </location>
</feature>
<organism evidence="1">
    <name type="scientific">Nothobranchius furzeri</name>
    <name type="common">Turquoise killifish</name>
    <dbReference type="NCBI Taxonomy" id="105023"/>
    <lineage>
        <taxon>Eukaryota</taxon>
        <taxon>Metazoa</taxon>
        <taxon>Chordata</taxon>
        <taxon>Craniata</taxon>
        <taxon>Vertebrata</taxon>
        <taxon>Euteleostomi</taxon>
        <taxon>Actinopterygii</taxon>
        <taxon>Neopterygii</taxon>
        <taxon>Teleostei</taxon>
        <taxon>Neoteleostei</taxon>
        <taxon>Acanthomorphata</taxon>
        <taxon>Ovalentaria</taxon>
        <taxon>Atherinomorphae</taxon>
        <taxon>Cyprinodontiformes</taxon>
        <taxon>Nothobranchiidae</taxon>
        <taxon>Nothobranchius</taxon>
    </lineage>
</organism>